<keyword evidence="4" id="KW-0677">Repeat</keyword>
<keyword evidence="8" id="KW-1185">Reference proteome</keyword>
<dbReference type="AlphaFoldDB" id="A0AA39IIY9"/>
<keyword evidence="3" id="KW-0479">Metal-binding</keyword>
<dbReference type="PROSITE" id="PS50222">
    <property type="entry name" value="EF_HAND_2"/>
    <property type="match status" value="2"/>
</dbReference>
<evidence type="ECO:0000256" key="3">
    <source>
        <dbReference type="ARBA" id="ARBA00022723"/>
    </source>
</evidence>
<dbReference type="Proteomes" id="UP001175271">
    <property type="component" value="Unassembled WGS sequence"/>
</dbReference>
<feature type="domain" description="EF-hand" evidence="6">
    <location>
        <begin position="68"/>
        <end position="103"/>
    </location>
</feature>
<dbReference type="EMBL" id="JAUCMV010000001">
    <property type="protein sequence ID" value="KAK0424184.1"/>
    <property type="molecule type" value="Genomic_DNA"/>
</dbReference>
<dbReference type="InterPro" id="IPR002048">
    <property type="entry name" value="EF_hand_dom"/>
</dbReference>
<organism evidence="7 8">
    <name type="scientific">Steinernema hermaphroditum</name>
    <dbReference type="NCBI Taxonomy" id="289476"/>
    <lineage>
        <taxon>Eukaryota</taxon>
        <taxon>Metazoa</taxon>
        <taxon>Ecdysozoa</taxon>
        <taxon>Nematoda</taxon>
        <taxon>Chromadorea</taxon>
        <taxon>Rhabditida</taxon>
        <taxon>Tylenchina</taxon>
        <taxon>Panagrolaimomorpha</taxon>
        <taxon>Strongyloidoidea</taxon>
        <taxon>Steinernematidae</taxon>
        <taxon>Steinernema</taxon>
    </lineage>
</organism>
<dbReference type="Pfam" id="PF13499">
    <property type="entry name" value="EF-hand_7"/>
    <property type="match status" value="2"/>
</dbReference>
<evidence type="ECO:0000313" key="7">
    <source>
        <dbReference type="EMBL" id="KAK0424184.1"/>
    </source>
</evidence>
<dbReference type="FunFam" id="1.10.238.10:FF:000178">
    <property type="entry name" value="Calmodulin-2 A"/>
    <property type="match status" value="1"/>
</dbReference>
<name>A0AA39IIY9_9BILA</name>
<proteinExistence type="predicted"/>
<evidence type="ECO:0000256" key="5">
    <source>
        <dbReference type="ARBA" id="ARBA00022837"/>
    </source>
</evidence>
<dbReference type="InterPro" id="IPR018247">
    <property type="entry name" value="EF_Hand_1_Ca_BS"/>
</dbReference>
<dbReference type="PANTHER" id="PTHR46212:SF9">
    <property type="entry name" value="PROGRAMMED CELL DEATH PROTEIN 6"/>
    <property type="match status" value="1"/>
</dbReference>
<reference evidence="7" key="1">
    <citation type="submission" date="2023-06" db="EMBL/GenBank/DDBJ databases">
        <title>Genomic analysis of the entomopathogenic nematode Steinernema hermaphroditum.</title>
        <authorList>
            <person name="Schwarz E.M."/>
            <person name="Heppert J.K."/>
            <person name="Baniya A."/>
            <person name="Schwartz H.T."/>
            <person name="Tan C.-H."/>
            <person name="Antoshechkin I."/>
            <person name="Sternberg P.W."/>
            <person name="Goodrich-Blair H."/>
            <person name="Dillman A.R."/>
        </authorList>
    </citation>
    <scope>NUCLEOTIDE SEQUENCE</scope>
    <source>
        <strain evidence="7">PS9179</strain>
        <tissue evidence="7">Whole animal</tissue>
    </source>
</reference>
<feature type="domain" description="EF-hand" evidence="6">
    <location>
        <begin position="1"/>
        <end position="36"/>
    </location>
</feature>
<evidence type="ECO:0000256" key="1">
    <source>
        <dbReference type="ARBA" id="ARBA00004496"/>
    </source>
</evidence>
<evidence type="ECO:0000256" key="4">
    <source>
        <dbReference type="ARBA" id="ARBA00022737"/>
    </source>
</evidence>
<dbReference type="PANTHER" id="PTHR46212">
    <property type="entry name" value="PEFLIN"/>
    <property type="match status" value="1"/>
</dbReference>
<sequence length="184" mass="21003">MQQPNLGQIFQRVDRDRSGKISAEELQSALSNGTWSPFNPETCRLMIGMFDSDGDGAINFGEFQALWQYVNEWTRCFRSFDQDNSGAIDHAELTQALTKFGYRLSPDFIGILVQKFDRTHKNSVNFDDFIQLCVVLQTLTTSFRDKDTDRDGIITVGYEEFLKMVFSLKMALMSSDSGKAVKRH</sequence>
<evidence type="ECO:0000259" key="6">
    <source>
        <dbReference type="PROSITE" id="PS50222"/>
    </source>
</evidence>
<dbReference type="GO" id="GO:0005509">
    <property type="term" value="F:calcium ion binding"/>
    <property type="evidence" value="ECO:0007669"/>
    <property type="project" value="InterPro"/>
</dbReference>
<dbReference type="GO" id="GO:0048306">
    <property type="term" value="F:calcium-dependent protein binding"/>
    <property type="evidence" value="ECO:0007669"/>
    <property type="project" value="UniProtKB-ARBA"/>
</dbReference>
<dbReference type="GO" id="GO:0043226">
    <property type="term" value="C:organelle"/>
    <property type="evidence" value="ECO:0007669"/>
    <property type="project" value="UniProtKB-ARBA"/>
</dbReference>
<dbReference type="CDD" id="cd16183">
    <property type="entry name" value="EFh_PEF_ALG-2"/>
    <property type="match status" value="1"/>
</dbReference>
<comment type="caution">
    <text evidence="7">The sequence shown here is derived from an EMBL/GenBank/DDBJ whole genome shotgun (WGS) entry which is preliminary data.</text>
</comment>
<gene>
    <name evidence="7" type="ORF">QR680_008534</name>
</gene>
<dbReference type="InterPro" id="IPR051426">
    <property type="entry name" value="Peflin/Sorcin_CaBP"/>
</dbReference>
<keyword evidence="5" id="KW-0106">Calcium</keyword>
<dbReference type="PROSITE" id="PS00018">
    <property type="entry name" value="EF_HAND_1"/>
    <property type="match status" value="2"/>
</dbReference>
<dbReference type="InterPro" id="IPR011992">
    <property type="entry name" value="EF-hand-dom_pair"/>
</dbReference>
<protein>
    <recommendedName>
        <fullName evidence="6">EF-hand domain-containing protein</fullName>
    </recommendedName>
</protein>
<dbReference type="Gene3D" id="1.10.238.10">
    <property type="entry name" value="EF-hand"/>
    <property type="match status" value="1"/>
</dbReference>
<keyword evidence="2" id="KW-0963">Cytoplasm</keyword>
<evidence type="ECO:0000256" key="2">
    <source>
        <dbReference type="ARBA" id="ARBA00022490"/>
    </source>
</evidence>
<accession>A0AA39IIY9</accession>
<dbReference type="SUPFAM" id="SSF47473">
    <property type="entry name" value="EF-hand"/>
    <property type="match status" value="1"/>
</dbReference>
<evidence type="ECO:0000313" key="8">
    <source>
        <dbReference type="Proteomes" id="UP001175271"/>
    </source>
</evidence>
<dbReference type="SMART" id="SM00054">
    <property type="entry name" value="EFh"/>
    <property type="match status" value="4"/>
</dbReference>
<dbReference type="GO" id="GO:0005737">
    <property type="term" value="C:cytoplasm"/>
    <property type="evidence" value="ECO:0007669"/>
    <property type="project" value="UniProtKB-SubCell"/>
</dbReference>
<comment type="subcellular location">
    <subcellularLocation>
        <location evidence="1">Cytoplasm</location>
    </subcellularLocation>
</comment>